<dbReference type="InterPro" id="IPR000843">
    <property type="entry name" value="HTH_LacI"/>
</dbReference>
<evidence type="ECO:0000256" key="2">
    <source>
        <dbReference type="ARBA" id="ARBA00023125"/>
    </source>
</evidence>
<keyword evidence="1" id="KW-0805">Transcription regulation</keyword>
<dbReference type="CDD" id="cd20010">
    <property type="entry name" value="PBP1_AglR-like"/>
    <property type="match status" value="1"/>
</dbReference>
<dbReference type="PANTHER" id="PTHR30146">
    <property type="entry name" value="LACI-RELATED TRANSCRIPTIONAL REPRESSOR"/>
    <property type="match status" value="1"/>
</dbReference>
<keyword evidence="2" id="KW-0238">DNA-binding</keyword>
<accession>A0A231UUN3</accession>
<dbReference type="Gene3D" id="3.40.50.2300">
    <property type="match status" value="2"/>
</dbReference>
<dbReference type="RefSeq" id="WP_094078444.1">
    <property type="nucleotide sequence ID" value="NZ_NBYO01000003.1"/>
</dbReference>
<keyword evidence="3" id="KW-0804">Transcription</keyword>
<dbReference type="EMBL" id="NBYO01000003">
    <property type="protein sequence ID" value="OXS99657.1"/>
    <property type="molecule type" value="Genomic_DNA"/>
</dbReference>
<dbReference type="InterPro" id="IPR046335">
    <property type="entry name" value="LacI/GalR-like_sensor"/>
</dbReference>
<dbReference type="Proteomes" id="UP000215405">
    <property type="component" value="Unassembled WGS sequence"/>
</dbReference>
<dbReference type="InterPro" id="IPR028082">
    <property type="entry name" value="Peripla_BP_I"/>
</dbReference>
<dbReference type="SUPFAM" id="SSF53822">
    <property type="entry name" value="Periplasmic binding protein-like I"/>
    <property type="match status" value="1"/>
</dbReference>
<dbReference type="AlphaFoldDB" id="A0A231UUN3"/>
<comment type="caution">
    <text evidence="5">The sequence shown here is derived from an EMBL/GenBank/DDBJ whole genome shotgun (WGS) entry which is preliminary data.</text>
</comment>
<evidence type="ECO:0000313" key="6">
    <source>
        <dbReference type="Proteomes" id="UP000215405"/>
    </source>
</evidence>
<dbReference type="PROSITE" id="PS50932">
    <property type="entry name" value="HTH_LACI_2"/>
    <property type="match status" value="1"/>
</dbReference>
<evidence type="ECO:0000259" key="4">
    <source>
        <dbReference type="PROSITE" id="PS50932"/>
    </source>
</evidence>
<dbReference type="SMART" id="SM00354">
    <property type="entry name" value="HTH_LACI"/>
    <property type="match status" value="1"/>
</dbReference>
<gene>
    <name evidence="5" type="ORF">B7H23_15280</name>
</gene>
<protein>
    <submittedName>
        <fullName evidence="5">LacI family transcriptional regulator</fullName>
    </submittedName>
</protein>
<dbReference type="Gene3D" id="1.10.260.40">
    <property type="entry name" value="lambda repressor-like DNA-binding domains"/>
    <property type="match status" value="1"/>
</dbReference>
<dbReference type="Pfam" id="PF00356">
    <property type="entry name" value="LacI"/>
    <property type="match status" value="1"/>
</dbReference>
<dbReference type="CDD" id="cd01392">
    <property type="entry name" value="HTH_LacI"/>
    <property type="match status" value="1"/>
</dbReference>
<name>A0A231UUN3_9HYPH</name>
<feature type="domain" description="HTH lacI-type" evidence="4">
    <location>
        <begin position="1"/>
        <end position="55"/>
    </location>
</feature>
<dbReference type="InterPro" id="IPR010982">
    <property type="entry name" value="Lambda_DNA-bd_dom_sf"/>
</dbReference>
<reference evidence="6" key="1">
    <citation type="journal article" date="2017" name="Int. J. Syst. Evol. Microbiol.">
        <title>Notoacmeibacter marinus gen. nov., sp. nov., isolated from the gut of a limpet and proposal of Notoacmeibacteraceae fam. nov. in the order Rhizobiales of the class Alphaproteobacteria.</title>
        <authorList>
            <person name="Huang Z."/>
            <person name="Guo F."/>
            <person name="Lai Q."/>
        </authorList>
    </citation>
    <scope>NUCLEOTIDE SEQUENCE [LARGE SCALE GENOMIC DNA]</scope>
    <source>
        <strain evidence="6">XMTR2A4</strain>
    </source>
</reference>
<sequence>MNLKEFARTLGLSQTTVSRALGGYPEVSAATRKRVQAEAVRLGYAPNRGAQRLATGRAMAIGHVVPLGPNPDIVNPIFADFLAGAGETCAAAKYEMVIAVTRHGEEADAYREMAMKGSVDGVIVHSPQIEDGRIALLRDIGLPFLVHGRSSGVDAPYSWFDVNNRRAFFRATRFLTDLGHERIALINGPEEMDFAHRRRLGYEEALLEVGLTVDETIMTSDEMTEPYGYRAACAALQTAVRPTAFLVSSIISAMGVRRAIVDAGLAPGRDVSIVTHDDDLSYLSNRGDVPLFTATRSSIRAAGRRCGELLIRMIAAGEGAPPVTELWESELTLGVSTGPAPQ</sequence>
<organism evidence="5 6">
    <name type="scientific">Notoacmeibacter marinus</name>
    <dbReference type="NCBI Taxonomy" id="1876515"/>
    <lineage>
        <taxon>Bacteria</taxon>
        <taxon>Pseudomonadati</taxon>
        <taxon>Pseudomonadota</taxon>
        <taxon>Alphaproteobacteria</taxon>
        <taxon>Hyphomicrobiales</taxon>
        <taxon>Notoacmeibacteraceae</taxon>
        <taxon>Notoacmeibacter</taxon>
    </lineage>
</organism>
<evidence type="ECO:0000256" key="3">
    <source>
        <dbReference type="ARBA" id="ARBA00023163"/>
    </source>
</evidence>
<evidence type="ECO:0000313" key="5">
    <source>
        <dbReference type="EMBL" id="OXS99657.1"/>
    </source>
</evidence>
<dbReference type="SUPFAM" id="SSF47413">
    <property type="entry name" value="lambda repressor-like DNA-binding domains"/>
    <property type="match status" value="1"/>
</dbReference>
<proteinExistence type="predicted"/>
<dbReference type="Pfam" id="PF13377">
    <property type="entry name" value="Peripla_BP_3"/>
    <property type="match status" value="1"/>
</dbReference>
<dbReference type="PANTHER" id="PTHR30146:SF109">
    <property type="entry name" value="HTH-TYPE TRANSCRIPTIONAL REGULATOR GALS"/>
    <property type="match status" value="1"/>
</dbReference>
<dbReference type="GO" id="GO:0003700">
    <property type="term" value="F:DNA-binding transcription factor activity"/>
    <property type="evidence" value="ECO:0007669"/>
    <property type="project" value="TreeGrafter"/>
</dbReference>
<evidence type="ECO:0000256" key="1">
    <source>
        <dbReference type="ARBA" id="ARBA00023015"/>
    </source>
</evidence>
<dbReference type="GO" id="GO:0000976">
    <property type="term" value="F:transcription cis-regulatory region binding"/>
    <property type="evidence" value="ECO:0007669"/>
    <property type="project" value="TreeGrafter"/>
</dbReference>
<keyword evidence="6" id="KW-1185">Reference proteome</keyword>